<dbReference type="PANTHER" id="PTHR13847">
    <property type="entry name" value="SARCOSINE DEHYDROGENASE-RELATED"/>
    <property type="match status" value="1"/>
</dbReference>
<gene>
    <name evidence="7" type="primary">thiO</name>
    <name evidence="7" type="ORF">M6B22_00510</name>
</gene>
<name>A0ABY7JXH3_9ACTN</name>
<keyword evidence="3 7" id="KW-0560">Oxidoreductase</keyword>
<reference evidence="7" key="1">
    <citation type="submission" date="2022-05" db="EMBL/GenBank/DDBJ databases">
        <title>Jatrophihabitans sp. SB3-54 whole genome sequence.</title>
        <authorList>
            <person name="Suh M.K."/>
            <person name="Eom M.K."/>
            <person name="Kim J.S."/>
            <person name="Kim H.S."/>
            <person name="Do H.E."/>
            <person name="Shin Y.K."/>
            <person name="Lee J.-S."/>
        </authorList>
    </citation>
    <scope>NUCLEOTIDE SEQUENCE</scope>
    <source>
        <strain evidence="7">SB3-54</strain>
    </source>
</reference>
<evidence type="ECO:0000256" key="4">
    <source>
        <dbReference type="ARBA" id="ARBA00049872"/>
    </source>
</evidence>
<dbReference type="SUPFAM" id="SSF51905">
    <property type="entry name" value="FAD/NAD(P)-binding domain"/>
    <property type="match status" value="1"/>
</dbReference>
<comment type="pathway">
    <text evidence="1">Cofactor biosynthesis; thiamine diphosphate biosynthesis.</text>
</comment>
<dbReference type="Pfam" id="PF01266">
    <property type="entry name" value="DAO"/>
    <property type="match status" value="1"/>
</dbReference>
<dbReference type="InterPro" id="IPR036188">
    <property type="entry name" value="FAD/NAD-bd_sf"/>
</dbReference>
<keyword evidence="2" id="KW-0784">Thiamine biosynthesis</keyword>
<dbReference type="InterPro" id="IPR012727">
    <property type="entry name" value="Gly_oxidase_ThiO"/>
</dbReference>
<dbReference type="Gene3D" id="3.30.9.10">
    <property type="entry name" value="D-Amino Acid Oxidase, subunit A, domain 2"/>
    <property type="match status" value="1"/>
</dbReference>
<evidence type="ECO:0000313" key="8">
    <source>
        <dbReference type="Proteomes" id="UP001164693"/>
    </source>
</evidence>
<dbReference type="Gene3D" id="3.50.50.60">
    <property type="entry name" value="FAD/NAD(P)-binding domain"/>
    <property type="match status" value="1"/>
</dbReference>
<dbReference type="EMBL" id="CP097463">
    <property type="protein sequence ID" value="WAX57264.1"/>
    <property type="molecule type" value="Genomic_DNA"/>
</dbReference>
<evidence type="ECO:0000256" key="2">
    <source>
        <dbReference type="ARBA" id="ARBA00022977"/>
    </source>
</evidence>
<dbReference type="Proteomes" id="UP001164693">
    <property type="component" value="Chromosome"/>
</dbReference>
<protein>
    <recommendedName>
        <fullName evidence="5">glycine oxidase</fullName>
        <ecNumber evidence="5">1.4.3.19</ecNumber>
    </recommendedName>
</protein>
<feature type="domain" description="FAD dependent oxidoreductase" evidence="6">
    <location>
        <begin position="7"/>
        <end position="356"/>
    </location>
</feature>
<dbReference type="PRINTS" id="PR00411">
    <property type="entry name" value="PNDRDTASEI"/>
</dbReference>
<evidence type="ECO:0000256" key="1">
    <source>
        <dbReference type="ARBA" id="ARBA00004948"/>
    </source>
</evidence>
<sequence>MRTTNADVIVLGNGAIGSAVAWRCAQRGLAVTVLDPDPARGAWHTAAGMLAPVTELHYAESALLRLNLDSLTRYPAFAAELTELTGLPTGLQECGTVSIAWDGADLAALRDLHAFGRSLGLPGELLTGRELHALEPALTPGLPGGLLAAGDHQVDPRLLHAALVAAGERARVRAVAAAGSVVLSGDRVTGVRLPDGTQLSAAHVVLAAGAWSGTVDGLPESTRPGVRPVKGQTLRLRLPGPPRLAHVVRGSIKGVPIYVLPRTDGTYVVGASAEEVGFDQSPRAGAVYELLRDAQSLMPELGEAVLAEISTGLRPGSPDNAPSIGPSAITGLIHATGHYRNGILLTPVTADAVADLISTGQLPDGLAAFTPDRFRVSA</sequence>
<dbReference type="InterPro" id="IPR006076">
    <property type="entry name" value="FAD-dep_OxRdtase"/>
</dbReference>
<dbReference type="RefSeq" id="WP_269443803.1">
    <property type="nucleotide sequence ID" value="NZ_CP097463.1"/>
</dbReference>
<dbReference type="NCBIfam" id="TIGR02352">
    <property type="entry name" value="thiamin_ThiO"/>
    <property type="match status" value="1"/>
</dbReference>
<proteinExistence type="predicted"/>
<comment type="catalytic activity">
    <reaction evidence="4">
        <text>glycine + O2 + H2O = glyoxylate + H2O2 + NH4(+)</text>
        <dbReference type="Rhea" id="RHEA:11532"/>
        <dbReference type="ChEBI" id="CHEBI:15377"/>
        <dbReference type="ChEBI" id="CHEBI:15379"/>
        <dbReference type="ChEBI" id="CHEBI:16240"/>
        <dbReference type="ChEBI" id="CHEBI:28938"/>
        <dbReference type="ChEBI" id="CHEBI:36655"/>
        <dbReference type="ChEBI" id="CHEBI:57305"/>
        <dbReference type="EC" id="1.4.3.19"/>
    </reaction>
</comment>
<evidence type="ECO:0000256" key="3">
    <source>
        <dbReference type="ARBA" id="ARBA00023002"/>
    </source>
</evidence>
<dbReference type="SUPFAM" id="SSF54373">
    <property type="entry name" value="FAD-linked reductases, C-terminal domain"/>
    <property type="match status" value="1"/>
</dbReference>
<dbReference type="GO" id="GO:0043799">
    <property type="term" value="F:glycine oxidase activity"/>
    <property type="evidence" value="ECO:0007669"/>
    <property type="project" value="UniProtKB-EC"/>
</dbReference>
<organism evidence="7 8">
    <name type="scientific">Jatrophihabitans cynanchi</name>
    <dbReference type="NCBI Taxonomy" id="2944128"/>
    <lineage>
        <taxon>Bacteria</taxon>
        <taxon>Bacillati</taxon>
        <taxon>Actinomycetota</taxon>
        <taxon>Actinomycetes</taxon>
        <taxon>Jatrophihabitantales</taxon>
        <taxon>Jatrophihabitantaceae</taxon>
        <taxon>Jatrophihabitans</taxon>
    </lineage>
</organism>
<evidence type="ECO:0000313" key="7">
    <source>
        <dbReference type="EMBL" id="WAX57264.1"/>
    </source>
</evidence>
<evidence type="ECO:0000259" key="6">
    <source>
        <dbReference type="Pfam" id="PF01266"/>
    </source>
</evidence>
<keyword evidence="8" id="KW-1185">Reference proteome</keyword>
<accession>A0ABY7JXH3</accession>
<evidence type="ECO:0000256" key="5">
    <source>
        <dbReference type="ARBA" id="ARBA00050018"/>
    </source>
</evidence>
<dbReference type="PANTHER" id="PTHR13847:SF289">
    <property type="entry name" value="GLYCINE OXIDASE"/>
    <property type="match status" value="1"/>
</dbReference>
<dbReference type="EC" id="1.4.3.19" evidence="5"/>